<dbReference type="InterPro" id="IPR051465">
    <property type="entry name" value="Cell_Envelope_Struct_Comp"/>
</dbReference>
<evidence type="ECO:0000259" key="3">
    <source>
        <dbReference type="PROSITE" id="PS51272"/>
    </source>
</evidence>
<proteinExistence type="predicted"/>
<dbReference type="Proteomes" id="UP000214666">
    <property type="component" value="Chromosome"/>
</dbReference>
<feature type="chain" id="PRO_5012713881" evidence="2">
    <location>
        <begin position="28"/>
        <end position="393"/>
    </location>
</feature>
<keyword evidence="5" id="KW-1185">Reference proteome</keyword>
<evidence type="ECO:0000313" key="4">
    <source>
        <dbReference type="EMBL" id="ASR45644.1"/>
    </source>
</evidence>
<feature type="compositionally biased region" description="Low complexity" evidence="1">
    <location>
        <begin position="225"/>
        <end position="305"/>
    </location>
</feature>
<reference evidence="4 5" key="1">
    <citation type="submission" date="2017-03" db="EMBL/GenBank/DDBJ databases">
        <title>Complete genome sequence of Paenibacillus Kribbensis producing bioflocculants.</title>
        <authorList>
            <person name="Lee H.-G."/>
            <person name="Oh H.-M."/>
        </authorList>
    </citation>
    <scope>NUCLEOTIDE SEQUENCE [LARGE SCALE GENOMIC DNA]</scope>
    <source>
        <strain evidence="4 5">AM49</strain>
    </source>
</reference>
<dbReference type="PANTHER" id="PTHR43308:SF5">
    <property type="entry name" value="S-LAYER PROTEIN _ PEPTIDOGLYCAN ENDO-BETA-N-ACETYLGLUCOSAMINIDASE"/>
    <property type="match status" value="1"/>
</dbReference>
<dbReference type="OrthoDB" id="185675at2"/>
<dbReference type="EMBL" id="CP020028">
    <property type="protein sequence ID" value="ASR45644.1"/>
    <property type="molecule type" value="Genomic_DNA"/>
</dbReference>
<gene>
    <name evidence="4" type="ORF">B4V02_02415</name>
</gene>
<dbReference type="InterPro" id="IPR041498">
    <property type="entry name" value="Big_6"/>
</dbReference>
<dbReference type="Pfam" id="PF17936">
    <property type="entry name" value="Big_6"/>
    <property type="match status" value="1"/>
</dbReference>
<dbReference type="GO" id="GO:0016787">
    <property type="term" value="F:hydrolase activity"/>
    <property type="evidence" value="ECO:0007669"/>
    <property type="project" value="UniProtKB-KW"/>
</dbReference>
<dbReference type="PANTHER" id="PTHR43308">
    <property type="entry name" value="OUTER MEMBRANE PROTEIN ALPHA-RELATED"/>
    <property type="match status" value="1"/>
</dbReference>
<keyword evidence="2" id="KW-0732">Signal</keyword>
<keyword evidence="4" id="KW-0378">Hydrolase</keyword>
<organism evidence="4 5">
    <name type="scientific">Paenibacillus kribbensis</name>
    <dbReference type="NCBI Taxonomy" id="172713"/>
    <lineage>
        <taxon>Bacteria</taxon>
        <taxon>Bacillati</taxon>
        <taxon>Bacillota</taxon>
        <taxon>Bacilli</taxon>
        <taxon>Bacillales</taxon>
        <taxon>Paenibacillaceae</taxon>
        <taxon>Paenibacillus</taxon>
    </lineage>
</organism>
<protein>
    <submittedName>
        <fullName evidence="4">Glycoside hydrolase</fullName>
    </submittedName>
</protein>
<accession>A0A222WI36</accession>
<feature type="signal peptide" evidence="2">
    <location>
        <begin position="1"/>
        <end position="27"/>
    </location>
</feature>
<dbReference type="Gene3D" id="2.60.40.10">
    <property type="entry name" value="Immunoglobulins"/>
    <property type="match status" value="1"/>
</dbReference>
<feature type="domain" description="SLH" evidence="3">
    <location>
        <begin position="98"/>
        <end position="161"/>
    </location>
</feature>
<dbReference type="RefSeq" id="WP_094153636.1">
    <property type="nucleotide sequence ID" value="NZ_CP020028.1"/>
</dbReference>
<name>A0A222WI36_9BACL</name>
<dbReference type="KEGG" id="pkb:B4V02_02415"/>
<dbReference type="AlphaFoldDB" id="A0A222WI36"/>
<evidence type="ECO:0000256" key="1">
    <source>
        <dbReference type="SAM" id="MobiDB-lite"/>
    </source>
</evidence>
<dbReference type="STRING" id="172713.GCA_001705305_02644"/>
<dbReference type="InterPro" id="IPR013783">
    <property type="entry name" value="Ig-like_fold"/>
</dbReference>
<evidence type="ECO:0000313" key="5">
    <source>
        <dbReference type="Proteomes" id="UP000214666"/>
    </source>
</evidence>
<feature type="region of interest" description="Disordered" evidence="1">
    <location>
        <begin position="220"/>
        <end position="305"/>
    </location>
</feature>
<evidence type="ECO:0000256" key="2">
    <source>
        <dbReference type="SAM" id="SignalP"/>
    </source>
</evidence>
<dbReference type="InterPro" id="IPR001119">
    <property type="entry name" value="SLH_dom"/>
</dbReference>
<dbReference type="PROSITE" id="PS51272">
    <property type="entry name" value="SLH"/>
    <property type="match status" value="2"/>
</dbReference>
<dbReference type="Pfam" id="PF00395">
    <property type="entry name" value="SLH"/>
    <property type="match status" value="2"/>
</dbReference>
<sequence>MGKKFRNTVTGVLSTGLILSAFSVAAAAPQTTSGHWAGDQVQRWSATGHLDSATKPDAAITRAEFIVLLNRSLGTFTVDTPAVTDVTYADSVKVNGNGSRTFTDVPASHWAYNELTSAVNTGYISGYADNKLKPNGKVTRQEAAAIVSKAIGLTAGNAADVTKFIDSGKIGSWAKKSVAAAAEQKIINGYPDGKFQPLKPLTRAEAIAILDAASGYNLSSVDNLTTTPGGTVTDSTYGTVTDSTYGNTSTTSGSEAEDSSTSTSTSTESTTTDTDATTSSSTTVDNSTTTDTSADTDATTDTTTDAAASTDTLKVNDVYDGEGTITGTAKAGSTVTAYSNDLPIGSAVAKDDGKFSISVTTQKATVTLVIKAKDADGNESTPVEVSVLGKRSE</sequence>
<feature type="domain" description="SLH" evidence="3">
    <location>
        <begin position="162"/>
        <end position="224"/>
    </location>
</feature>